<proteinExistence type="predicted"/>
<dbReference type="EMBL" id="JAUEPS010000299">
    <property type="protein sequence ID" value="KAK0432478.1"/>
    <property type="molecule type" value="Genomic_DNA"/>
</dbReference>
<dbReference type="GeneID" id="85358587"/>
<sequence>MSLLLSLPLPPAVATHSDDDGLAMVLCTWHCLRHQASLAQRATSFEGLRVVDRHCWACRCWDHRTARYLVNILVVQINKTHLQPINTPYRPTRRYTTQRRWGEKRSAVI</sequence>
<gene>
    <name evidence="1" type="ORF">EV420DRAFT_1605291</name>
</gene>
<keyword evidence="2" id="KW-1185">Reference proteome</keyword>
<dbReference type="AlphaFoldDB" id="A0AA39J112"/>
<evidence type="ECO:0000313" key="2">
    <source>
        <dbReference type="Proteomes" id="UP001175211"/>
    </source>
</evidence>
<reference evidence="1" key="1">
    <citation type="submission" date="2023-06" db="EMBL/GenBank/DDBJ databases">
        <authorList>
            <consortium name="Lawrence Berkeley National Laboratory"/>
            <person name="Ahrendt S."/>
            <person name="Sahu N."/>
            <person name="Indic B."/>
            <person name="Wong-Bajracharya J."/>
            <person name="Merenyi Z."/>
            <person name="Ke H.-M."/>
            <person name="Monk M."/>
            <person name="Kocsube S."/>
            <person name="Drula E."/>
            <person name="Lipzen A."/>
            <person name="Balint B."/>
            <person name="Henrissat B."/>
            <person name="Andreopoulos B."/>
            <person name="Martin F.M."/>
            <person name="Harder C.B."/>
            <person name="Rigling D."/>
            <person name="Ford K.L."/>
            <person name="Foster G.D."/>
            <person name="Pangilinan J."/>
            <person name="Papanicolaou A."/>
            <person name="Barry K."/>
            <person name="LaButti K."/>
            <person name="Viragh M."/>
            <person name="Koriabine M."/>
            <person name="Yan M."/>
            <person name="Riley R."/>
            <person name="Champramary S."/>
            <person name="Plett K.L."/>
            <person name="Tsai I.J."/>
            <person name="Slot J."/>
            <person name="Sipos G."/>
            <person name="Plett J."/>
            <person name="Nagy L.G."/>
            <person name="Grigoriev I.V."/>
        </authorList>
    </citation>
    <scope>NUCLEOTIDE SEQUENCE</scope>
    <source>
        <strain evidence="1">CCBAS 213</strain>
    </source>
</reference>
<evidence type="ECO:0000313" key="1">
    <source>
        <dbReference type="EMBL" id="KAK0432478.1"/>
    </source>
</evidence>
<name>A0AA39J112_ARMTA</name>
<protein>
    <submittedName>
        <fullName evidence="1">Uncharacterized protein</fullName>
    </submittedName>
</protein>
<dbReference type="Proteomes" id="UP001175211">
    <property type="component" value="Unassembled WGS sequence"/>
</dbReference>
<comment type="caution">
    <text evidence="1">The sequence shown here is derived from an EMBL/GenBank/DDBJ whole genome shotgun (WGS) entry which is preliminary data.</text>
</comment>
<dbReference type="RefSeq" id="XP_060321380.1">
    <property type="nucleotide sequence ID" value="XM_060475039.1"/>
</dbReference>
<accession>A0AA39J112</accession>
<organism evidence="1 2">
    <name type="scientific">Armillaria tabescens</name>
    <name type="common">Ringless honey mushroom</name>
    <name type="synonym">Agaricus tabescens</name>
    <dbReference type="NCBI Taxonomy" id="1929756"/>
    <lineage>
        <taxon>Eukaryota</taxon>
        <taxon>Fungi</taxon>
        <taxon>Dikarya</taxon>
        <taxon>Basidiomycota</taxon>
        <taxon>Agaricomycotina</taxon>
        <taxon>Agaricomycetes</taxon>
        <taxon>Agaricomycetidae</taxon>
        <taxon>Agaricales</taxon>
        <taxon>Marasmiineae</taxon>
        <taxon>Physalacriaceae</taxon>
        <taxon>Desarmillaria</taxon>
    </lineage>
</organism>